<dbReference type="InterPro" id="IPR023359">
    <property type="entry name" value="Dihydro_DH_chainA_dom2"/>
</dbReference>
<evidence type="ECO:0000256" key="3">
    <source>
        <dbReference type="ARBA" id="ARBA00022630"/>
    </source>
</evidence>
<dbReference type="Gene3D" id="2.30.26.10">
    <property type="entry name" value="Dihydroorotate Dehydrogenase A, chain A, domain 2"/>
    <property type="match status" value="1"/>
</dbReference>
<evidence type="ECO:0000259" key="8">
    <source>
        <dbReference type="Pfam" id="PF01180"/>
    </source>
</evidence>
<gene>
    <name evidence="9" type="primary">pyrD</name>
    <name evidence="9" type="ORF">O9K51_04563</name>
</gene>
<feature type="region of interest" description="Disordered" evidence="7">
    <location>
        <begin position="98"/>
        <end position="127"/>
    </location>
</feature>
<dbReference type="Pfam" id="PF01180">
    <property type="entry name" value="DHO_dh"/>
    <property type="match status" value="1"/>
</dbReference>
<dbReference type="GO" id="GO:0006207">
    <property type="term" value="P:'de novo' pyrimidine nucleobase biosynthetic process"/>
    <property type="evidence" value="ECO:0007669"/>
    <property type="project" value="TreeGrafter"/>
</dbReference>
<organism evidence="9 10">
    <name type="scientific">Purpureocillium lavendulum</name>
    <dbReference type="NCBI Taxonomy" id="1247861"/>
    <lineage>
        <taxon>Eukaryota</taxon>
        <taxon>Fungi</taxon>
        <taxon>Dikarya</taxon>
        <taxon>Ascomycota</taxon>
        <taxon>Pezizomycotina</taxon>
        <taxon>Sordariomycetes</taxon>
        <taxon>Hypocreomycetidae</taxon>
        <taxon>Hypocreales</taxon>
        <taxon>Ophiocordycipitaceae</taxon>
        <taxon>Purpureocillium</taxon>
    </lineage>
</organism>
<dbReference type="AlphaFoldDB" id="A0AB34FW91"/>
<evidence type="ECO:0000256" key="6">
    <source>
        <dbReference type="ARBA" id="ARBA00023002"/>
    </source>
</evidence>
<feature type="compositionally biased region" description="Pro residues" evidence="7">
    <location>
        <begin position="12"/>
        <end position="22"/>
    </location>
</feature>
<keyword evidence="3" id="KW-0285">Flavoprotein</keyword>
<dbReference type="InterPro" id="IPR050074">
    <property type="entry name" value="DHO_dehydrogenase"/>
</dbReference>
<sequence length="390" mass="40086">MAPPEQDAAAPHHPPPPPPPPLTTTTAAATPPPKLRIHPPLLNTACPWATSEADLAALLSCAATGAVTTRTSLLGGFAHDDAAHRFVLFDPATATPVARRAADAKEEEEKKKKEEEEDVGLDGSTQAAHPGALLPAVGSVNSLGYSPVTLDEYLAMLARLSASLPARTHRKTVIVSVTGDATAVASCHGRITAAAAAPAIRFPLAMEVNLSCPNIPSAPPPAYSPSQLDAYLAALLPTPTSASASTAPVAVGLKLPPLTYDTQFADLVDALRPHGRKLSFVTATNTLGSCMVFEDDGDGNGDGAASLRGGMAGAPLHPLALGNVSSLRRLFDQSDELRHLDIIGVGGVSDGNGYRRMRRAGAAIVGLATGLGSQGVAVFDAIENDVASQW</sequence>
<comment type="cofactor">
    <cofactor evidence="1">
        <name>FMN</name>
        <dbReference type="ChEBI" id="CHEBI:58210"/>
    </cofactor>
</comment>
<dbReference type="PANTHER" id="PTHR48109">
    <property type="entry name" value="DIHYDROOROTATE DEHYDROGENASE (QUINONE), MITOCHONDRIAL-RELATED"/>
    <property type="match status" value="1"/>
</dbReference>
<reference evidence="9" key="1">
    <citation type="submission" date="2023-01" db="EMBL/GenBank/DDBJ databases">
        <title>The growth and conidiation of Purpureocillium lavendulum are regulated by nitrogen source and histone H3K14 acetylation.</title>
        <authorList>
            <person name="Tang P."/>
            <person name="Han J."/>
            <person name="Zhang C."/>
            <person name="Tang P."/>
            <person name="Qi F."/>
            <person name="Zhang K."/>
            <person name="Liang L."/>
        </authorList>
    </citation>
    <scope>NUCLEOTIDE SEQUENCE</scope>
    <source>
        <strain evidence="9">YMF1.00683</strain>
    </source>
</reference>
<protein>
    <submittedName>
        <fullName evidence="9">Dihydroorotate dehydrogenase-like protein</fullName>
    </submittedName>
</protein>
<feature type="domain" description="Dihydroorotate dehydrogenase catalytic" evidence="8">
    <location>
        <begin position="137"/>
        <end position="387"/>
    </location>
</feature>
<feature type="compositionally biased region" description="Low complexity" evidence="7">
    <location>
        <begin position="1"/>
        <end position="11"/>
    </location>
</feature>
<dbReference type="Gene3D" id="3.20.20.70">
    <property type="entry name" value="Aldolase class I"/>
    <property type="match status" value="1"/>
</dbReference>
<feature type="region of interest" description="Disordered" evidence="7">
    <location>
        <begin position="1"/>
        <end position="32"/>
    </location>
</feature>
<accession>A0AB34FW91</accession>
<dbReference type="GO" id="GO:0006221">
    <property type="term" value="P:pyrimidine nucleotide biosynthetic process"/>
    <property type="evidence" value="ECO:0007669"/>
    <property type="project" value="UniProtKB-KW"/>
</dbReference>
<keyword evidence="10" id="KW-1185">Reference proteome</keyword>
<dbReference type="EMBL" id="JAQHRD010000003">
    <property type="protein sequence ID" value="KAJ6443384.1"/>
    <property type="molecule type" value="Genomic_DNA"/>
</dbReference>
<proteinExistence type="predicted"/>
<evidence type="ECO:0000256" key="2">
    <source>
        <dbReference type="ARBA" id="ARBA00004725"/>
    </source>
</evidence>
<dbReference type="GO" id="GO:0004152">
    <property type="term" value="F:dihydroorotate dehydrogenase activity"/>
    <property type="evidence" value="ECO:0007669"/>
    <property type="project" value="TreeGrafter"/>
</dbReference>
<comment type="caution">
    <text evidence="9">The sequence shown here is derived from an EMBL/GenBank/DDBJ whole genome shotgun (WGS) entry which is preliminary data.</text>
</comment>
<dbReference type="Proteomes" id="UP001163105">
    <property type="component" value="Unassembled WGS sequence"/>
</dbReference>
<name>A0AB34FW91_9HYPO</name>
<evidence type="ECO:0000256" key="4">
    <source>
        <dbReference type="ARBA" id="ARBA00022643"/>
    </source>
</evidence>
<evidence type="ECO:0000256" key="5">
    <source>
        <dbReference type="ARBA" id="ARBA00022975"/>
    </source>
</evidence>
<keyword evidence="6" id="KW-0560">Oxidoreductase</keyword>
<feature type="compositionally biased region" description="Basic and acidic residues" evidence="7">
    <location>
        <begin position="100"/>
        <end position="114"/>
    </location>
</feature>
<keyword evidence="5" id="KW-0665">Pyrimidine biosynthesis</keyword>
<dbReference type="InterPro" id="IPR013785">
    <property type="entry name" value="Aldolase_TIM"/>
</dbReference>
<keyword evidence="4" id="KW-0288">FMN</keyword>
<dbReference type="SUPFAM" id="SSF51395">
    <property type="entry name" value="FMN-linked oxidoreductases"/>
    <property type="match status" value="1"/>
</dbReference>
<dbReference type="PANTHER" id="PTHR48109:SF1">
    <property type="entry name" value="DIHYDROOROTATE DEHYDROGENASE (FUMARATE)"/>
    <property type="match status" value="1"/>
</dbReference>
<comment type="pathway">
    <text evidence="2">Pyrimidine metabolism; UMP biosynthesis via de novo pathway.</text>
</comment>
<evidence type="ECO:0000256" key="7">
    <source>
        <dbReference type="SAM" id="MobiDB-lite"/>
    </source>
</evidence>
<dbReference type="GO" id="GO:0005737">
    <property type="term" value="C:cytoplasm"/>
    <property type="evidence" value="ECO:0007669"/>
    <property type="project" value="InterPro"/>
</dbReference>
<evidence type="ECO:0000313" key="10">
    <source>
        <dbReference type="Proteomes" id="UP001163105"/>
    </source>
</evidence>
<dbReference type="InterPro" id="IPR005720">
    <property type="entry name" value="Dihydroorotate_DH_cat"/>
</dbReference>
<evidence type="ECO:0000313" key="9">
    <source>
        <dbReference type="EMBL" id="KAJ6443384.1"/>
    </source>
</evidence>
<evidence type="ECO:0000256" key="1">
    <source>
        <dbReference type="ARBA" id="ARBA00001917"/>
    </source>
</evidence>